<dbReference type="Gene3D" id="3.80.10.10">
    <property type="entry name" value="Ribonuclease Inhibitor"/>
    <property type="match status" value="3"/>
</dbReference>
<evidence type="ECO:0000313" key="4">
    <source>
        <dbReference type="Proteomes" id="UP000075881"/>
    </source>
</evidence>
<keyword evidence="1" id="KW-0433">Leucine-rich repeat</keyword>
<name>A0A182KH70_9DIPT</name>
<dbReference type="VEuPathDB" id="VectorBase:ACHR010108"/>
<evidence type="ECO:0000256" key="2">
    <source>
        <dbReference type="ARBA" id="ARBA00022737"/>
    </source>
</evidence>
<organism evidence="3 4">
    <name type="scientific">Anopheles christyi</name>
    <dbReference type="NCBI Taxonomy" id="43041"/>
    <lineage>
        <taxon>Eukaryota</taxon>
        <taxon>Metazoa</taxon>
        <taxon>Ecdysozoa</taxon>
        <taxon>Arthropoda</taxon>
        <taxon>Hexapoda</taxon>
        <taxon>Insecta</taxon>
        <taxon>Pterygota</taxon>
        <taxon>Neoptera</taxon>
        <taxon>Endopterygota</taxon>
        <taxon>Diptera</taxon>
        <taxon>Nematocera</taxon>
        <taxon>Culicoidea</taxon>
        <taxon>Culicidae</taxon>
        <taxon>Anophelinae</taxon>
        <taxon>Anopheles</taxon>
    </lineage>
</organism>
<dbReference type="InterPro" id="IPR050333">
    <property type="entry name" value="SLRP"/>
</dbReference>
<dbReference type="STRING" id="43041.A0A182KH70"/>
<protein>
    <submittedName>
        <fullName evidence="3">Uncharacterized protein</fullName>
    </submittedName>
</protein>
<dbReference type="EnsemblMetazoa" id="ACHR010108-RA">
    <property type="protein sequence ID" value="ACHR010108-PA"/>
    <property type="gene ID" value="ACHR010108"/>
</dbReference>
<dbReference type="Proteomes" id="UP000075881">
    <property type="component" value="Unassembled WGS sequence"/>
</dbReference>
<dbReference type="SUPFAM" id="SSF52058">
    <property type="entry name" value="L domain-like"/>
    <property type="match status" value="2"/>
</dbReference>
<sequence>MLDLASFCNHSLLLILNLHANRIRYLTDTSTHRCALYRSLLWLKLSQNMLMSVNMELFGRSTHMTHLDIRNNKIAALADTFIHRSLEMFDVDNNRLVKQSLCGWFLPKVTTLSGFEYNQLETVPLCAEKMINTTMLSLSGNCLRHFSIETVAQMRGLLMLDLSYNGLLTVFLGSVNFPPSLKTIYLSNNKLTSLDLTFILARSLTVNADTNLITSFSINDVSRNVTSLDMVNNPIDCSFKTAKDREHAQYLKSNDDTFVYKYIPSDLSMLFFTNVLLEHLDQSMLQAMPSFITQVLIINSPALKRVGVPNAAINLTTKYSSVRRIDIVADSFVDYLSISKCELIVCITAIQMRCGEIWCTVVDLKSNDDTFVYRYIPSDLSILYFTKVLLEHLDQSLLQAMPSFITHVWLGQSPALKRVSVPNVAINLTIVYCNVRIIDIVADSSVDYFSIFHGELVKIPRTVRNAPRLRFLEISSCKIDHLDLASLCANQHLHTLMLTTNKIRYIVNTARQHCAVYDSLLSISLKGNFIKTVNIALFNVFTMLDTLFLSGNKIRTVTGRLVNGSLRQLRLENNKLEQLDTCQWNVPTILLLMYYNNPMKLVPECLNDLQNFTAIV</sequence>
<dbReference type="PANTHER" id="PTHR45712:SF30">
    <property type="entry name" value="LRRNT DOMAIN-CONTAINING PROTEIN"/>
    <property type="match status" value="1"/>
</dbReference>
<keyword evidence="2" id="KW-0677">Repeat</keyword>
<keyword evidence="4" id="KW-1185">Reference proteome</keyword>
<evidence type="ECO:0000256" key="1">
    <source>
        <dbReference type="ARBA" id="ARBA00022614"/>
    </source>
</evidence>
<reference evidence="4" key="1">
    <citation type="submission" date="2013-03" db="EMBL/GenBank/DDBJ databases">
        <title>The Genome Sequence of Anopheles christyi ACHKN1017.</title>
        <authorList>
            <consortium name="The Broad Institute Genomics Platform"/>
            <person name="Neafsey D.E."/>
            <person name="Besansky N."/>
            <person name="Walker B."/>
            <person name="Young S.K."/>
            <person name="Zeng Q."/>
            <person name="Gargeya S."/>
            <person name="Fitzgerald M."/>
            <person name="Haas B."/>
            <person name="Abouelleil A."/>
            <person name="Allen A.W."/>
            <person name="Alvarado L."/>
            <person name="Arachchi H.M."/>
            <person name="Berlin A.M."/>
            <person name="Chapman S.B."/>
            <person name="Gainer-Dewar J."/>
            <person name="Goldberg J."/>
            <person name="Griggs A."/>
            <person name="Gujja S."/>
            <person name="Hansen M."/>
            <person name="Howarth C."/>
            <person name="Imamovic A."/>
            <person name="Ireland A."/>
            <person name="Larimer J."/>
            <person name="McCowan C."/>
            <person name="Murphy C."/>
            <person name="Pearson M."/>
            <person name="Poon T.W."/>
            <person name="Priest M."/>
            <person name="Roberts A."/>
            <person name="Saif S."/>
            <person name="Shea T."/>
            <person name="Sisk P."/>
            <person name="Sykes S."/>
            <person name="Wortman J."/>
            <person name="Nusbaum C."/>
            <person name="Birren B."/>
        </authorList>
    </citation>
    <scope>NUCLEOTIDE SEQUENCE [LARGE SCALE GENOMIC DNA]</scope>
    <source>
        <strain evidence="4">ACHKN1017</strain>
    </source>
</reference>
<dbReference type="PANTHER" id="PTHR45712">
    <property type="entry name" value="AGAP008170-PA"/>
    <property type="match status" value="1"/>
</dbReference>
<reference evidence="3" key="2">
    <citation type="submission" date="2020-05" db="UniProtKB">
        <authorList>
            <consortium name="EnsemblMetazoa"/>
        </authorList>
    </citation>
    <scope>IDENTIFICATION</scope>
    <source>
        <strain evidence="3">ACHKN1017</strain>
    </source>
</reference>
<proteinExistence type="predicted"/>
<dbReference type="PROSITE" id="PS51450">
    <property type="entry name" value="LRR"/>
    <property type="match status" value="1"/>
</dbReference>
<dbReference type="InterPro" id="IPR032675">
    <property type="entry name" value="LRR_dom_sf"/>
</dbReference>
<evidence type="ECO:0000313" key="3">
    <source>
        <dbReference type="EnsemblMetazoa" id="ACHR010108-PA"/>
    </source>
</evidence>
<accession>A0A182KH70</accession>
<dbReference type="InterPro" id="IPR001611">
    <property type="entry name" value="Leu-rich_rpt"/>
</dbReference>
<dbReference type="AlphaFoldDB" id="A0A182KH70"/>